<evidence type="ECO:0000313" key="2">
    <source>
        <dbReference type="EMBL" id="KKS84963.1"/>
    </source>
</evidence>
<keyword evidence="1" id="KW-0472">Membrane</keyword>
<dbReference type="Proteomes" id="UP000034543">
    <property type="component" value="Unassembled WGS sequence"/>
</dbReference>
<proteinExistence type="predicted"/>
<keyword evidence="1" id="KW-1133">Transmembrane helix</keyword>
<dbReference type="AlphaFoldDB" id="A0A0G1FDN1"/>
<keyword evidence="1" id="KW-0812">Transmembrane</keyword>
<dbReference type="STRING" id="1618436.UV59_C0012G0056"/>
<accession>A0A0G1FDN1</accession>
<dbReference type="EMBL" id="LCFB01000012">
    <property type="protein sequence ID" value="KKS84963.1"/>
    <property type="molecule type" value="Genomic_DNA"/>
</dbReference>
<sequence length="203" mass="23213">MCNNELVKKFRSGFVHIFVILIFLTISFVVLVYLKDLSGEKLIVDDFNLDEVQETDISDLPRDEALQDWKTYRNDEYGFEFKYPSSFTPKEQPDDDTYLSLTSFSENSSQDTIRIEIRDSSLEDQVTLEKWSASHTTSKLLDETDLKVSGFAAKKLDYSGIEGGTDQARSIVVFYNDKYSYSISAPSKLIDQILSTLRFDSGL</sequence>
<name>A0A0G1FDN1_9BACT</name>
<reference evidence="2 3" key="1">
    <citation type="journal article" date="2015" name="Nature">
        <title>rRNA introns, odd ribosomes, and small enigmatic genomes across a large radiation of phyla.</title>
        <authorList>
            <person name="Brown C.T."/>
            <person name="Hug L.A."/>
            <person name="Thomas B.C."/>
            <person name="Sharon I."/>
            <person name="Castelle C.J."/>
            <person name="Singh A."/>
            <person name="Wilkins M.J."/>
            <person name="Williams K.H."/>
            <person name="Banfield J.F."/>
        </authorList>
    </citation>
    <scope>NUCLEOTIDE SEQUENCE [LARGE SCALE GENOMIC DNA]</scope>
</reference>
<feature type="transmembrane region" description="Helical" evidence="1">
    <location>
        <begin position="13"/>
        <end position="34"/>
    </location>
</feature>
<organism evidence="2 3">
    <name type="scientific">Candidatus Gottesmanbacteria bacterium GW2011_GWA1_43_11</name>
    <dbReference type="NCBI Taxonomy" id="1618436"/>
    <lineage>
        <taxon>Bacteria</taxon>
        <taxon>Candidatus Gottesmaniibacteriota</taxon>
    </lineage>
</organism>
<evidence type="ECO:0000256" key="1">
    <source>
        <dbReference type="SAM" id="Phobius"/>
    </source>
</evidence>
<protein>
    <submittedName>
        <fullName evidence="2">Uncharacterized protein</fullName>
    </submittedName>
</protein>
<gene>
    <name evidence="2" type="ORF">UV59_C0012G0056</name>
</gene>
<comment type="caution">
    <text evidence="2">The sequence shown here is derived from an EMBL/GenBank/DDBJ whole genome shotgun (WGS) entry which is preliminary data.</text>
</comment>
<evidence type="ECO:0000313" key="3">
    <source>
        <dbReference type="Proteomes" id="UP000034543"/>
    </source>
</evidence>